<dbReference type="Proteomes" id="UP001165064">
    <property type="component" value="Unassembled WGS sequence"/>
</dbReference>
<keyword evidence="2" id="KW-1185">Reference proteome</keyword>
<organism evidence="1 2">
    <name type="scientific">Ambrosiozyma monospora</name>
    <name type="common">Yeast</name>
    <name type="synonym">Endomycopsis monosporus</name>
    <dbReference type="NCBI Taxonomy" id="43982"/>
    <lineage>
        <taxon>Eukaryota</taxon>
        <taxon>Fungi</taxon>
        <taxon>Dikarya</taxon>
        <taxon>Ascomycota</taxon>
        <taxon>Saccharomycotina</taxon>
        <taxon>Pichiomycetes</taxon>
        <taxon>Pichiales</taxon>
        <taxon>Pichiaceae</taxon>
        <taxon>Ambrosiozyma</taxon>
    </lineage>
</organism>
<protein>
    <submittedName>
        <fullName evidence="1">Unnamed protein product</fullName>
    </submittedName>
</protein>
<evidence type="ECO:0000313" key="1">
    <source>
        <dbReference type="EMBL" id="GME84769.1"/>
    </source>
</evidence>
<sequence>MPEMLKPSSALMGYGLGKDVALLTDGRFSGGSHGFLIGHIVPEAVEGGPIGLVHDGDVIVIDADNNTIDVEVSQEELESRRKVWKKPAPRYTRGTLFKYSKLVSDASKGCVLDADDADL</sequence>
<comment type="caution">
    <text evidence="1">The sequence shown here is derived from an EMBL/GenBank/DDBJ whole genome shotgun (WGS) entry which is preliminary data.</text>
</comment>
<name>A0ACB5TCN9_AMBMO</name>
<reference evidence="1" key="1">
    <citation type="submission" date="2023-04" db="EMBL/GenBank/DDBJ databases">
        <title>Ambrosiozyma monospora NBRC 10751.</title>
        <authorList>
            <person name="Ichikawa N."/>
            <person name="Sato H."/>
            <person name="Tonouchi N."/>
        </authorList>
    </citation>
    <scope>NUCLEOTIDE SEQUENCE</scope>
    <source>
        <strain evidence="1">NBRC 10751</strain>
    </source>
</reference>
<dbReference type="EMBL" id="BSXS01005750">
    <property type="protein sequence ID" value="GME84769.1"/>
    <property type="molecule type" value="Genomic_DNA"/>
</dbReference>
<evidence type="ECO:0000313" key="2">
    <source>
        <dbReference type="Proteomes" id="UP001165064"/>
    </source>
</evidence>
<proteinExistence type="predicted"/>
<gene>
    <name evidence="1" type="ORF">Amon02_000708200</name>
</gene>
<accession>A0ACB5TCN9</accession>